<protein>
    <submittedName>
        <fullName evidence="2">Uncharacterized protein</fullName>
    </submittedName>
</protein>
<organism evidence="2 3">
    <name type="scientific">Nepenthes gracilis</name>
    <name type="common">Slender pitcher plant</name>
    <dbReference type="NCBI Taxonomy" id="150966"/>
    <lineage>
        <taxon>Eukaryota</taxon>
        <taxon>Viridiplantae</taxon>
        <taxon>Streptophyta</taxon>
        <taxon>Embryophyta</taxon>
        <taxon>Tracheophyta</taxon>
        <taxon>Spermatophyta</taxon>
        <taxon>Magnoliopsida</taxon>
        <taxon>eudicotyledons</taxon>
        <taxon>Gunneridae</taxon>
        <taxon>Pentapetalae</taxon>
        <taxon>Caryophyllales</taxon>
        <taxon>Nepenthaceae</taxon>
        <taxon>Nepenthes</taxon>
    </lineage>
</organism>
<comment type="caution">
    <text evidence="2">The sequence shown here is derived from an EMBL/GenBank/DDBJ whole genome shotgun (WGS) entry which is preliminary data.</text>
</comment>
<sequence>MYSRPSRGLQPEAECLLPACLRMLDSLGWPCALVVVVVLLVMWWCARPVSVSLGLLFAAFVDSRYYRSCGLTANRFCTGKMPVWIVYRRILAARLRLSPNCRSGFKSRFGFEMKCRSRIASHMPISIVSSFRLLQAERDGKLYFPRWELSCRSRIVIGVGPLVVSLCALDFMAAFEITGPIWFHKGRFGFGWQHGLRAALLLHRCSCKFIVSSFVLLLNFGLLEPGLYALSYVLVAVHYSVGVDEAADDVASLLDESPCLDVLLPDDYTVFAIVGLAVGSLARERW</sequence>
<keyword evidence="1" id="KW-0812">Transmembrane</keyword>
<evidence type="ECO:0000313" key="2">
    <source>
        <dbReference type="EMBL" id="GMH13980.1"/>
    </source>
</evidence>
<name>A0AAD3XRZ3_NEPGR</name>
<dbReference type="EMBL" id="BSYO01000013">
    <property type="protein sequence ID" value="GMH13980.1"/>
    <property type="molecule type" value="Genomic_DNA"/>
</dbReference>
<dbReference type="Proteomes" id="UP001279734">
    <property type="component" value="Unassembled WGS sequence"/>
</dbReference>
<proteinExistence type="predicted"/>
<gene>
    <name evidence="2" type="ORF">Nepgr_015821</name>
</gene>
<feature type="transmembrane region" description="Helical" evidence="1">
    <location>
        <begin position="27"/>
        <end position="46"/>
    </location>
</feature>
<keyword evidence="3" id="KW-1185">Reference proteome</keyword>
<evidence type="ECO:0000313" key="3">
    <source>
        <dbReference type="Proteomes" id="UP001279734"/>
    </source>
</evidence>
<accession>A0AAD3XRZ3</accession>
<keyword evidence="1" id="KW-0472">Membrane</keyword>
<keyword evidence="1" id="KW-1133">Transmembrane helix</keyword>
<evidence type="ECO:0000256" key="1">
    <source>
        <dbReference type="SAM" id="Phobius"/>
    </source>
</evidence>
<dbReference type="AlphaFoldDB" id="A0AAD3XRZ3"/>
<reference evidence="2" key="1">
    <citation type="submission" date="2023-05" db="EMBL/GenBank/DDBJ databases">
        <title>Nepenthes gracilis genome sequencing.</title>
        <authorList>
            <person name="Fukushima K."/>
        </authorList>
    </citation>
    <scope>NUCLEOTIDE SEQUENCE</scope>
    <source>
        <strain evidence="2">SING2019-196</strain>
    </source>
</reference>